<reference evidence="3 4" key="1">
    <citation type="journal article" date="2020" name="Nat. Commun.">
        <title>Genome of Tripterygium wilfordii and identification of cytochrome P450 involved in triptolide biosynthesis.</title>
        <authorList>
            <person name="Tu L."/>
            <person name="Su P."/>
            <person name="Zhang Z."/>
            <person name="Gao L."/>
            <person name="Wang J."/>
            <person name="Hu T."/>
            <person name="Zhou J."/>
            <person name="Zhang Y."/>
            <person name="Zhao Y."/>
            <person name="Liu Y."/>
            <person name="Song Y."/>
            <person name="Tong Y."/>
            <person name="Lu Y."/>
            <person name="Yang J."/>
            <person name="Xu C."/>
            <person name="Jia M."/>
            <person name="Peters R.J."/>
            <person name="Huang L."/>
            <person name="Gao W."/>
        </authorList>
    </citation>
    <scope>NUCLEOTIDE SEQUENCE [LARGE SCALE GENOMIC DNA]</scope>
    <source>
        <strain evidence="4">cv. XIE 37</strain>
        <tissue evidence="3">Leaf</tissue>
    </source>
</reference>
<dbReference type="Proteomes" id="UP000593562">
    <property type="component" value="Unassembled WGS sequence"/>
</dbReference>
<dbReference type="AlphaFoldDB" id="A0A7J7C9W3"/>
<dbReference type="GO" id="GO:0015031">
    <property type="term" value="P:protein transport"/>
    <property type="evidence" value="ECO:0007669"/>
    <property type="project" value="InterPro"/>
</dbReference>
<dbReference type="Pfam" id="PF03398">
    <property type="entry name" value="Ist1"/>
    <property type="match status" value="1"/>
</dbReference>
<dbReference type="InterPro" id="IPR005061">
    <property type="entry name" value="Ist1"/>
</dbReference>
<gene>
    <name evidence="3" type="ORF">HS088_TW19G00250</name>
</gene>
<evidence type="ECO:0008006" key="5">
    <source>
        <dbReference type="Google" id="ProtNLM"/>
    </source>
</evidence>
<evidence type="ECO:0000256" key="2">
    <source>
        <dbReference type="SAM" id="MobiDB-lite"/>
    </source>
</evidence>
<evidence type="ECO:0000256" key="1">
    <source>
        <dbReference type="ARBA" id="ARBA00005536"/>
    </source>
</evidence>
<feature type="compositionally biased region" description="Polar residues" evidence="2">
    <location>
        <begin position="223"/>
        <end position="242"/>
    </location>
</feature>
<name>A0A7J7C9W3_TRIWF</name>
<dbReference type="PANTHER" id="PTHR12161:SF58">
    <property type="entry name" value="REGULATOR OF VPS4 ACTIVITY IN THE MVB PATHWAY PROTEIN"/>
    <property type="match status" value="1"/>
</dbReference>
<evidence type="ECO:0000313" key="3">
    <source>
        <dbReference type="EMBL" id="KAF5730657.1"/>
    </source>
</evidence>
<dbReference type="Gene3D" id="1.20.1260.60">
    <property type="entry name" value="Vacuolar protein sorting-associated protein Ist1"/>
    <property type="match status" value="1"/>
</dbReference>
<dbReference type="EMBL" id="JAAARO010000019">
    <property type="protein sequence ID" value="KAF5730657.1"/>
    <property type="molecule type" value="Genomic_DNA"/>
</dbReference>
<comment type="similarity">
    <text evidence="1">Belongs to the IST1 family.</text>
</comment>
<dbReference type="InParanoid" id="A0A7J7C9W3"/>
<protein>
    <recommendedName>
        <fullName evidence="5">IST1-like protein</fullName>
    </recommendedName>
</protein>
<dbReference type="FunFam" id="1.20.1260.60:FF:000002">
    <property type="entry name" value="Vacuolar protein sorting-associated protein IST1"/>
    <property type="match status" value="1"/>
</dbReference>
<evidence type="ECO:0000313" key="4">
    <source>
        <dbReference type="Proteomes" id="UP000593562"/>
    </source>
</evidence>
<dbReference type="InterPro" id="IPR042277">
    <property type="entry name" value="IST1-like"/>
</dbReference>
<sequence length="336" mass="38987">MWAEVIDQVFLWSKVKRWRKASKCKSLINKVQVHLGLQKKRKEAMIRQSRTDIALLLQNGQLQQALPRVEQLYKEQCRFSAYEQIDLFCQCLTTNVPDVIQQSDQHCLPSEIHVAVSSLIFAASRCGELPELQMLRCFFRKYYGCRIDKDNVQLLPGNLVHYEIKENLCISSVPEDEKLRLISDIANKYTLHLGYQEHHEVSFKAEQKAEVMDMDMQDICSDNSDEGSTQTMNLRTPENIGSHNMDKRCSNRKNVPPKIRSRRLSTGDALAYNQSSMSAIDRRSFDRSIRKLKEERGNSPGHVHPKLPNYEDVVSELTDIKQEYKRGQSYSKHSFF</sequence>
<organism evidence="3 4">
    <name type="scientific">Tripterygium wilfordii</name>
    <name type="common">Thunder God vine</name>
    <dbReference type="NCBI Taxonomy" id="458696"/>
    <lineage>
        <taxon>Eukaryota</taxon>
        <taxon>Viridiplantae</taxon>
        <taxon>Streptophyta</taxon>
        <taxon>Embryophyta</taxon>
        <taxon>Tracheophyta</taxon>
        <taxon>Spermatophyta</taxon>
        <taxon>Magnoliopsida</taxon>
        <taxon>eudicotyledons</taxon>
        <taxon>Gunneridae</taxon>
        <taxon>Pentapetalae</taxon>
        <taxon>rosids</taxon>
        <taxon>fabids</taxon>
        <taxon>Celastrales</taxon>
        <taxon>Celastraceae</taxon>
        <taxon>Tripterygium</taxon>
    </lineage>
</organism>
<comment type="caution">
    <text evidence="3">The sequence shown here is derived from an EMBL/GenBank/DDBJ whole genome shotgun (WGS) entry which is preliminary data.</text>
</comment>
<proteinExistence type="inferred from homology"/>
<accession>A0A7J7C9W3</accession>
<feature type="region of interest" description="Disordered" evidence="2">
    <location>
        <begin position="223"/>
        <end position="259"/>
    </location>
</feature>
<dbReference type="PANTHER" id="PTHR12161">
    <property type="entry name" value="IST1 FAMILY MEMBER"/>
    <property type="match status" value="1"/>
</dbReference>
<keyword evidence="4" id="KW-1185">Reference proteome</keyword>